<dbReference type="CDD" id="cd01127">
    <property type="entry name" value="TrwB_TraG_TraD_VirD4"/>
    <property type="match status" value="1"/>
</dbReference>
<dbReference type="Gene3D" id="3.40.50.300">
    <property type="entry name" value="P-loop containing nucleotide triphosphate hydrolases"/>
    <property type="match status" value="2"/>
</dbReference>
<dbReference type="SUPFAM" id="SSF52540">
    <property type="entry name" value="P-loop containing nucleoside triphosphate hydrolases"/>
    <property type="match status" value="1"/>
</dbReference>
<dbReference type="InterPro" id="IPR027417">
    <property type="entry name" value="P-loop_NTPase"/>
</dbReference>
<proteinExistence type="predicted"/>
<keyword evidence="2" id="KW-1185">Reference proteome</keyword>
<reference evidence="1 2" key="1">
    <citation type="submission" date="2018-06" db="EMBL/GenBank/DDBJ databases">
        <title>Thermoflavimicrobium daqus sp. nov., a thermophilic microbe isolated from Moutai-flavour Daqu.</title>
        <authorList>
            <person name="Wang X."/>
            <person name="Zhou H."/>
        </authorList>
    </citation>
    <scope>NUCLEOTIDE SEQUENCE [LARGE SCALE GENOMIC DNA]</scope>
    <source>
        <strain evidence="1 2">FBKL4.011</strain>
    </source>
</reference>
<dbReference type="PIRSF" id="PIRSF015040">
    <property type="entry name" value="ATPase_SAG2001_prd"/>
    <property type="match status" value="1"/>
</dbReference>
<dbReference type="Pfam" id="PF12846">
    <property type="entry name" value="AAA_10"/>
    <property type="match status" value="1"/>
</dbReference>
<dbReference type="InterPro" id="IPR016628">
    <property type="entry name" value="ATPase_SAG2001_prd"/>
</dbReference>
<dbReference type="Proteomes" id="UP000251213">
    <property type="component" value="Unassembled WGS sequence"/>
</dbReference>
<dbReference type="PANTHER" id="PTHR30121:SF6">
    <property type="entry name" value="SLR6007 PROTEIN"/>
    <property type="match status" value="1"/>
</dbReference>
<dbReference type="OrthoDB" id="1647424at2"/>
<evidence type="ECO:0000313" key="1">
    <source>
        <dbReference type="EMBL" id="RAL21927.1"/>
    </source>
</evidence>
<gene>
    <name evidence="1" type="ORF">DL897_15155</name>
</gene>
<evidence type="ECO:0000313" key="2">
    <source>
        <dbReference type="Proteomes" id="UP000251213"/>
    </source>
</evidence>
<dbReference type="RefSeq" id="WP_113659969.1">
    <property type="nucleotide sequence ID" value="NZ_KZ845673.1"/>
</dbReference>
<name>A0A364K1N2_9BACL</name>
<reference evidence="1 2" key="2">
    <citation type="submission" date="2018-06" db="EMBL/GenBank/DDBJ databases">
        <authorList>
            <person name="Zhirakovskaya E."/>
        </authorList>
    </citation>
    <scope>NUCLEOTIDE SEQUENCE [LARGE SCALE GENOMIC DNA]</scope>
    <source>
        <strain evidence="1 2">FBKL4.011</strain>
    </source>
</reference>
<dbReference type="EMBL" id="QJKK01000011">
    <property type="protein sequence ID" value="RAL21927.1"/>
    <property type="molecule type" value="Genomic_DNA"/>
</dbReference>
<dbReference type="AlphaFoldDB" id="A0A364K1N2"/>
<dbReference type="PANTHER" id="PTHR30121">
    <property type="entry name" value="UNCHARACTERIZED PROTEIN YJGR-RELATED"/>
    <property type="match status" value="1"/>
</dbReference>
<dbReference type="InterPro" id="IPR051162">
    <property type="entry name" value="T4SS_component"/>
</dbReference>
<protein>
    <recommendedName>
        <fullName evidence="3">DUF87 domain-containing protein</fullName>
    </recommendedName>
</protein>
<accession>A0A364K1N2</accession>
<evidence type="ECO:0008006" key="3">
    <source>
        <dbReference type="Google" id="ProtNLM"/>
    </source>
</evidence>
<organism evidence="1 2">
    <name type="scientific">Thermoflavimicrobium daqui</name>
    <dbReference type="NCBI Taxonomy" id="2137476"/>
    <lineage>
        <taxon>Bacteria</taxon>
        <taxon>Bacillati</taxon>
        <taxon>Bacillota</taxon>
        <taxon>Bacilli</taxon>
        <taxon>Bacillales</taxon>
        <taxon>Thermoactinomycetaceae</taxon>
        <taxon>Thermoflavimicrobium</taxon>
    </lineage>
</organism>
<sequence>MNHYNCPIVYFEDNIIFNSAGEFRAVYEIPPIHFDFLSYEQQMYQSDLWEGLLISLDDEECQLLMIPEIRRFDYQFDKLKSQIPEQLKETGNGFFDRTYQYLKQSKEMIEYHFFLSIKLVSSSFNVKKLSLFDRIKYHLKDTKRQLKSLGDDTFYILDEEMNEYKKAEQRLYDKVKYFLNGYRVPTDTIQWLLKRTVWRGIEEPLLRKNWTPRYEEVITEKGKAKKPTGDILTLFGGLQSDRYQRMLELEQFYQGEFRKSYLSFLSLTYLPDEREFPGFPWIYWIQEELDFPVEVSIRLKPIKHDIALKKVRNKQAELDEQAEHIAQIGGTISRNVEEAINDARELERDLSKDKFPILNTTVMFCVYAESEDLLHSYIDKLIYIYETKQFEIDIPRTDQYHAFSEFLIGSQQYIDQYQHPLDPNYVACSMFGATRDIGDIDGFYIGASGNQQVFVNPRRAPSDSFISTSPSIAVVGASGKGKTVGVNYLILNELMLGAQVLIIDPKGDRILWPDLMPEEIRNVMQVVSLGEQEQDKGKLDPLVGDPKGGASTAKRILKLLAAVRDGKFEATAIEEAVEQSIQGDNPCMIDVVERLDERFKGMSREKVTNSRYDDFETMVYTLKHRANSGQSMLLFGDGSQESINLNKQLTILQIQDLPNIINDKENEVLGLSLLSSLADFSRRFANQPSKHFKISVFDEAWRLAKTTEGRAVLEELIRTGRSQNSALYVVTQNARDLSFGDLDKDGDRGEEIRGNLGMRFCFHAKDGNDANSSCHLLGIEPTDENKRRLKSLRPGQCLMADLEGRVGEVEFIIEDIHPELFAILDTRPDHFSAQQEKVKKQVG</sequence>
<comment type="caution">
    <text evidence="1">The sequence shown here is derived from an EMBL/GenBank/DDBJ whole genome shotgun (WGS) entry which is preliminary data.</text>
</comment>